<feature type="transmembrane region" description="Helical" evidence="1">
    <location>
        <begin position="86"/>
        <end position="109"/>
    </location>
</feature>
<evidence type="ECO:0000256" key="1">
    <source>
        <dbReference type="SAM" id="Phobius"/>
    </source>
</evidence>
<dbReference type="eggNOG" id="COG4219">
    <property type="taxonomic scope" value="Bacteria"/>
</dbReference>
<dbReference type="PANTHER" id="PTHR34978:SF3">
    <property type="entry name" value="SLR0241 PROTEIN"/>
    <property type="match status" value="1"/>
</dbReference>
<keyword evidence="1" id="KW-0472">Membrane</keyword>
<dbReference type="InterPro" id="IPR008756">
    <property type="entry name" value="Peptidase_M56"/>
</dbReference>
<feature type="transmembrane region" description="Helical" evidence="1">
    <location>
        <begin position="21"/>
        <end position="41"/>
    </location>
</feature>
<reference evidence="3 4" key="1">
    <citation type="submission" date="2013-12" db="EMBL/GenBank/DDBJ databases">
        <authorList>
            <consortium name="DOE Joint Genome Institute"/>
            <person name="Eisen J."/>
            <person name="Huntemann M."/>
            <person name="Han J."/>
            <person name="Chen A."/>
            <person name="Kyrpides N."/>
            <person name="Mavromatis K."/>
            <person name="Markowitz V."/>
            <person name="Palaniappan K."/>
            <person name="Ivanova N."/>
            <person name="Schaumberg A."/>
            <person name="Pati A."/>
            <person name="Liolios K."/>
            <person name="Nordberg H.P."/>
            <person name="Cantor M.N."/>
            <person name="Hua S.X."/>
            <person name="Woyke T."/>
        </authorList>
    </citation>
    <scope>NUCLEOTIDE SEQUENCE [LARGE SCALE GENOMIC DNA]</scope>
    <source>
        <strain evidence="4">DSM 19437</strain>
    </source>
</reference>
<sequence length="534" mass="61023">MIACSGLLYAFYFFFLRKEKMLVFNRFYLLGSIILSFLIPLCRFETKMSDKIGLPDKPFIEMYSVTKEPLFSEKAVINLLPKKTTVAAGTIVYIVFISVSLLLFFRFVINLFHYRRLIKNNPKIKKGRFSIILLEQDILPHSFINSIFLSRSTYEGGLIDQEILLHEEAHITQRHSFDILFVEAVMIVFWFNPFLLLFRKYIRINHEFLADTCVVQNTGDRSRYAEAMLKMACPVCKNSLASNFYFITKKRLMMLYKETSVKVKLTRGLITLFVFVSLILIFSDRLNGTGQKMNLPGDAGKDASGLINPGNRHVGYTAIQKDVPEEGNREKAGIEQGAAILKADGIKDLPVNNEGAPVAKPEGTTIPGAALSIEKDSLDIPYKSYPVNKGLSEEKMTEFNKFIEKYVMEVNGEKVFWYKQMLRPALDLYFGMTDQQRSGVNKNLPQLFLAAGNNELVRLNGAYRNNRGKLFAVYPDGKTVSATITNSEEKKHFIENFTLDINRYPNQDCAFRTYLYKGKSVAMFVMFYSVKKEG</sequence>
<organism evidence="3 4">
    <name type="scientific">Niabella soli DSM 19437</name>
    <dbReference type="NCBI Taxonomy" id="929713"/>
    <lineage>
        <taxon>Bacteria</taxon>
        <taxon>Pseudomonadati</taxon>
        <taxon>Bacteroidota</taxon>
        <taxon>Chitinophagia</taxon>
        <taxon>Chitinophagales</taxon>
        <taxon>Chitinophagaceae</taxon>
        <taxon>Niabella</taxon>
    </lineage>
</organism>
<dbReference type="STRING" id="929713.NIASO_20525"/>
<name>W0F515_9BACT</name>
<evidence type="ECO:0000313" key="4">
    <source>
        <dbReference type="Proteomes" id="UP000003586"/>
    </source>
</evidence>
<keyword evidence="1" id="KW-1133">Transmembrane helix</keyword>
<evidence type="ECO:0000259" key="2">
    <source>
        <dbReference type="Pfam" id="PF05569"/>
    </source>
</evidence>
<evidence type="ECO:0000313" key="3">
    <source>
        <dbReference type="EMBL" id="AHF18097.1"/>
    </source>
</evidence>
<dbReference type="EMBL" id="CP007035">
    <property type="protein sequence ID" value="AHF18097.1"/>
    <property type="molecule type" value="Genomic_DNA"/>
</dbReference>
<dbReference type="CDD" id="cd07341">
    <property type="entry name" value="M56_BlaR1_MecR1_like"/>
    <property type="match status" value="1"/>
</dbReference>
<protein>
    <recommendedName>
        <fullName evidence="2">Peptidase M56 domain-containing protein</fullName>
    </recommendedName>
</protein>
<dbReference type="Pfam" id="PF05569">
    <property type="entry name" value="Peptidase_M56"/>
    <property type="match status" value="1"/>
</dbReference>
<keyword evidence="1" id="KW-0812">Transmembrane</keyword>
<dbReference type="HOGENOM" id="CLU_509799_0_0_10"/>
<keyword evidence="4" id="KW-1185">Reference proteome</keyword>
<feature type="transmembrane region" description="Helical" evidence="1">
    <location>
        <begin position="179"/>
        <end position="198"/>
    </location>
</feature>
<dbReference type="InterPro" id="IPR052173">
    <property type="entry name" value="Beta-lactam_resp_regulator"/>
</dbReference>
<feature type="domain" description="Peptidase M56" evidence="2">
    <location>
        <begin position="163"/>
        <end position="254"/>
    </location>
</feature>
<feature type="transmembrane region" description="Helical" evidence="1">
    <location>
        <begin position="265"/>
        <end position="283"/>
    </location>
</feature>
<dbReference type="PANTHER" id="PTHR34978">
    <property type="entry name" value="POSSIBLE SENSOR-TRANSDUCER PROTEIN BLAR"/>
    <property type="match status" value="1"/>
</dbReference>
<gene>
    <name evidence="3" type="ORF">NIASO_20525</name>
</gene>
<dbReference type="KEGG" id="nso:NIASO_20525"/>
<dbReference type="Proteomes" id="UP000003586">
    <property type="component" value="Chromosome"/>
</dbReference>
<accession>W0F515</accession>
<proteinExistence type="predicted"/>
<dbReference type="AlphaFoldDB" id="W0F515"/>